<evidence type="ECO:0000256" key="3">
    <source>
        <dbReference type="ARBA" id="ARBA00022989"/>
    </source>
</evidence>
<evidence type="ECO:0000313" key="8">
    <source>
        <dbReference type="Proteomes" id="UP000678393"/>
    </source>
</evidence>
<gene>
    <name evidence="7" type="ORF">CUNI_LOCUS15869</name>
</gene>
<feature type="non-terminal residue" evidence="7">
    <location>
        <position position="406"/>
    </location>
</feature>
<keyword evidence="3 5" id="KW-1133">Transmembrane helix</keyword>
<dbReference type="GO" id="GO:0016020">
    <property type="term" value="C:membrane"/>
    <property type="evidence" value="ECO:0007669"/>
    <property type="project" value="UniProtKB-SubCell"/>
</dbReference>
<dbReference type="Pfam" id="PF00001">
    <property type="entry name" value="7tm_1"/>
    <property type="match status" value="1"/>
</dbReference>
<evidence type="ECO:0000256" key="5">
    <source>
        <dbReference type="SAM" id="Phobius"/>
    </source>
</evidence>
<keyword evidence="4 5" id="KW-0472">Membrane</keyword>
<dbReference type="AlphaFoldDB" id="A0A8S3ZUU5"/>
<keyword evidence="8" id="KW-1185">Reference proteome</keyword>
<dbReference type="PANTHER" id="PTHR46641">
    <property type="entry name" value="FMRFAMIDE RECEPTOR-RELATED"/>
    <property type="match status" value="1"/>
</dbReference>
<keyword evidence="2 5" id="KW-0812">Transmembrane</keyword>
<dbReference type="OrthoDB" id="6286129at2759"/>
<dbReference type="EMBL" id="CAJHNH020003957">
    <property type="protein sequence ID" value="CAG5130311.1"/>
    <property type="molecule type" value="Genomic_DNA"/>
</dbReference>
<dbReference type="GO" id="GO:0004930">
    <property type="term" value="F:G protein-coupled receptor activity"/>
    <property type="evidence" value="ECO:0007669"/>
    <property type="project" value="InterPro"/>
</dbReference>
<sequence>TSEGVGAAGIVQTPDTSHIGLYDIDYDDPLWMKTLNITGDVWYNYSCQSFEVPSGFMKDIIEPTICCIGVVGIVITMVVLTRKYMSTSCNCYLTALAVGDLLFLLMLFARTLVDKLADCVFHFSDAYLVFNVYTIILQDICLYLTIGVTVMLAVERYIAVCHPMRTIGLCTITRARTIIVALFVVSFILRSPKFLDIEVQYRKTESTGRVLTISWAFPYDEKLYTYIVTVGLLTVLPLLALLILNIRIIQELRRSAQYLQCYLGADMRVRSVVTSEEAKITLMLVGVVLAFFVCHVPYMVYSIIVAFRNYDTHSYDVFTKSHEMKNFQHVCHSFLALRSSCNFVLYCWFSEKFWVTFKRIFWMPICRTKQLSLRPTRYNYNSQHSRVSSHTYLHRSSFINTRDTTC</sequence>
<proteinExistence type="predicted"/>
<feature type="transmembrane region" description="Helical" evidence="5">
    <location>
        <begin position="280"/>
        <end position="307"/>
    </location>
</feature>
<feature type="transmembrane region" description="Helical" evidence="5">
    <location>
        <begin position="132"/>
        <end position="154"/>
    </location>
</feature>
<organism evidence="7 8">
    <name type="scientific">Candidula unifasciata</name>
    <dbReference type="NCBI Taxonomy" id="100452"/>
    <lineage>
        <taxon>Eukaryota</taxon>
        <taxon>Metazoa</taxon>
        <taxon>Spiralia</taxon>
        <taxon>Lophotrochozoa</taxon>
        <taxon>Mollusca</taxon>
        <taxon>Gastropoda</taxon>
        <taxon>Heterobranchia</taxon>
        <taxon>Euthyneura</taxon>
        <taxon>Panpulmonata</taxon>
        <taxon>Eupulmonata</taxon>
        <taxon>Stylommatophora</taxon>
        <taxon>Helicina</taxon>
        <taxon>Helicoidea</taxon>
        <taxon>Geomitridae</taxon>
        <taxon>Candidula</taxon>
    </lineage>
</organism>
<evidence type="ECO:0000313" key="7">
    <source>
        <dbReference type="EMBL" id="CAG5130311.1"/>
    </source>
</evidence>
<feature type="transmembrane region" description="Helical" evidence="5">
    <location>
        <begin position="60"/>
        <end position="80"/>
    </location>
</feature>
<feature type="transmembrane region" description="Helical" evidence="5">
    <location>
        <begin position="327"/>
        <end position="349"/>
    </location>
</feature>
<feature type="domain" description="G-protein coupled receptors family 1 profile" evidence="6">
    <location>
        <begin position="71"/>
        <end position="346"/>
    </location>
</feature>
<dbReference type="SUPFAM" id="SSF81321">
    <property type="entry name" value="Family A G protein-coupled receptor-like"/>
    <property type="match status" value="1"/>
</dbReference>
<name>A0A8S3ZUU5_9EUPU</name>
<dbReference type="InterPro" id="IPR052954">
    <property type="entry name" value="GPCR-Ligand_Int"/>
</dbReference>
<feature type="transmembrane region" description="Helical" evidence="5">
    <location>
        <begin position="223"/>
        <end position="244"/>
    </location>
</feature>
<evidence type="ECO:0000256" key="4">
    <source>
        <dbReference type="ARBA" id="ARBA00023136"/>
    </source>
</evidence>
<feature type="transmembrane region" description="Helical" evidence="5">
    <location>
        <begin position="92"/>
        <end position="112"/>
    </location>
</feature>
<dbReference type="Gene3D" id="1.20.1070.10">
    <property type="entry name" value="Rhodopsin 7-helix transmembrane proteins"/>
    <property type="match status" value="1"/>
</dbReference>
<evidence type="ECO:0000259" key="6">
    <source>
        <dbReference type="PROSITE" id="PS50262"/>
    </source>
</evidence>
<dbReference type="PRINTS" id="PR00237">
    <property type="entry name" value="GPCRRHODOPSN"/>
</dbReference>
<evidence type="ECO:0000256" key="2">
    <source>
        <dbReference type="ARBA" id="ARBA00022692"/>
    </source>
</evidence>
<dbReference type="Proteomes" id="UP000678393">
    <property type="component" value="Unassembled WGS sequence"/>
</dbReference>
<accession>A0A8S3ZUU5</accession>
<comment type="subcellular location">
    <subcellularLocation>
        <location evidence="1">Membrane</location>
    </subcellularLocation>
</comment>
<dbReference type="CDD" id="cd14978">
    <property type="entry name" value="7tmA_FMRFamide_R-like"/>
    <property type="match status" value="1"/>
</dbReference>
<comment type="caution">
    <text evidence="7">The sequence shown here is derived from an EMBL/GenBank/DDBJ whole genome shotgun (WGS) entry which is preliminary data.</text>
</comment>
<evidence type="ECO:0000256" key="1">
    <source>
        <dbReference type="ARBA" id="ARBA00004370"/>
    </source>
</evidence>
<dbReference type="PANTHER" id="PTHR46641:SF2">
    <property type="entry name" value="FMRFAMIDE RECEPTOR"/>
    <property type="match status" value="1"/>
</dbReference>
<reference evidence="7" key="1">
    <citation type="submission" date="2021-04" db="EMBL/GenBank/DDBJ databases">
        <authorList>
            <consortium name="Molecular Ecology Group"/>
        </authorList>
    </citation>
    <scope>NUCLEOTIDE SEQUENCE</scope>
</reference>
<dbReference type="PROSITE" id="PS50262">
    <property type="entry name" value="G_PROTEIN_RECEP_F1_2"/>
    <property type="match status" value="1"/>
</dbReference>
<feature type="transmembrane region" description="Helical" evidence="5">
    <location>
        <begin position="166"/>
        <end position="189"/>
    </location>
</feature>
<protein>
    <recommendedName>
        <fullName evidence="6">G-protein coupled receptors family 1 profile domain-containing protein</fullName>
    </recommendedName>
</protein>
<dbReference type="InterPro" id="IPR017452">
    <property type="entry name" value="GPCR_Rhodpsn_7TM"/>
</dbReference>
<dbReference type="InterPro" id="IPR000276">
    <property type="entry name" value="GPCR_Rhodpsn"/>
</dbReference>